<organism evidence="1 2">
    <name type="scientific">Populus alba</name>
    <name type="common">White poplar</name>
    <dbReference type="NCBI Taxonomy" id="43335"/>
    <lineage>
        <taxon>Eukaryota</taxon>
        <taxon>Viridiplantae</taxon>
        <taxon>Streptophyta</taxon>
        <taxon>Embryophyta</taxon>
        <taxon>Tracheophyta</taxon>
        <taxon>Spermatophyta</taxon>
        <taxon>Magnoliopsida</taxon>
        <taxon>eudicotyledons</taxon>
        <taxon>Gunneridae</taxon>
        <taxon>Pentapetalae</taxon>
        <taxon>rosids</taxon>
        <taxon>fabids</taxon>
        <taxon>Malpighiales</taxon>
        <taxon>Salicaceae</taxon>
        <taxon>Saliceae</taxon>
        <taxon>Populus</taxon>
    </lineage>
</organism>
<dbReference type="Proteomes" id="UP000309997">
    <property type="component" value="Unassembled WGS sequence"/>
</dbReference>
<dbReference type="EMBL" id="RCHU02000013">
    <property type="protein sequence ID" value="KAL3574447.1"/>
    <property type="molecule type" value="Genomic_DNA"/>
</dbReference>
<keyword evidence="2" id="KW-1185">Reference proteome</keyword>
<protein>
    <submittedName>
        <fullName evidence="1">Uncharacterized protein</fullName>
    </submittedName>
</protein>
<proteinExistence type="predicted"/>
<gene>
    <name evidence="1" type="ORF">D5086_025060</name>
</gene>
<accession>A0ACC4B8S7</accession>
<name>A0ACC4B8S7_POPAL</name>
<evidence type="ECO:0000313" key="1">
    <source>
        <dbReference type="EMBL" id="KAL3574447.1"/>
    </source>
</evidence>
<evidence type="ECO:0000313" key="2">
    <source>
        <dbReference type="Proteomes" id="UP000309997"/>
    </source>
</evidence>
<sequence>MALLDQSFFHYSLLAYYLLGPPTFIALRFFQFPYGKHKWYLLKSRMGPYNSSTFGLVYHGKPLHFAPPHHPLSLWPTLHKSESSSSHVSLSPPLLPPHFHLPASHLPKYLSPEYQNHYWFPFDFDLQRIFDSSIEYLHTG</sequence>
<reference evidence="1 2" key="1">
    <citation type="journal article" date="2024" name="Plant Biotechnol. J.">
        <title>Genome and CRISPR/Cas9 system of a widespread forest tree (Populus alba) in the world.</title>
        <authorList>
            <person name="Liu Y.J."/>
            <person name="Jiang P.F."/>
            <person name="Han X.M."/>
            <person name="Li X.Y."/>
            <person name="Wang H.M."/>
            <person name="Wang Y.J."/>
            <person name="Wang X.X."/>
            <person name="Zeng Q.Y."/>
        </authorList>
    </citation>
    <scope>NUCLEOTIDE SEQUENCE [LARGE SCALE GENOMIC DNA]</scope>
    <source>
        <strain evidence="2">cv. PAL-ZL1</strain>
    </source>
</reference>
<comment type="caution">
    <text evidence="1">The sequence shown here is derived from an EMBL/GenBank/DDBJ whole genome shotgun (WGS) entry which is preliminary data.</text>
</comment>